<evidence type="ECO:0000313" key="4">
    <source>
        <dbReference type="Proteomes" id="UP000006138"/>
    </source>
</evidence>
<dbReference type="EMBL" id="CP002896">
    <property type="protein sequence ID" value="AEK40123.1"/>
    <property type="molecule type" value="Genomic_DNA"/>
</dbReference>
<dbReference type="AlphaFoldDB" id="A0A9R0U710"/>
<dbReference type="Proteomes" id="UP000006138">
    <property type="component" value="Chromosome"/>
</dbReference>
<dbReference type="InterPro" id="IPR036689">
    <property type="entry name" value="ESAT-6-like_sf"/>
</dbReference>
<proteinExistence type="predicted"/>
<dbReference type="InterPro" id="IPR049082">
    <property type="entry name" value="T7SS_signal"/>
</dbReference>
<evidence type="ECO:0000259" key="2">
    <source>
        <dbReference type="Pfam" id="PF21725"/>
    </source>
</evidence>
<feature type="region of interest" description="Disordered" evidence="1">
    <location>
        <begin position="155"/>
        <end position="193"/>
    </location>
</feature>
<evidence type="ECO:0000256" key="1">
    <source>
        <dbReference type="SAM" id="MobiDB-lite"/>
    </source>
</evidence>
<protein>
    <recommendedName>
        <fullName evidence="2">Putative T7SS secretion signal domain-containing protein</fullName>
    </recommendedName>
</protein>
<organism evidence="3 4">
    <name type="scientific">Amycolatopsis mediterranei (strain S699)</name>
    <name type="common">Nocardia mediterranei</name>
    <dbReference type="NCBI Taxonomy" id="713604"/>
    <lineage>
        <taxon>Bacteria</taxon>
        <taxon>Bacillati</taxon>
        <taxon>Actinomycetota</taxon>
        <taxon>Actinomycetes</taxon>
        <taxon>Pseudonocardiales</taxon>
        <taxon>Pseudonocardiaceae</taxon>
        <taxon>Amycolatopsis</taxon>
    </lineage>
</organism>
<gene>
    <name evidence="3" type="ordered locus">RAM_08165</name>
</gene>
<dbReference type="Pfam" id="PF21725">
    <property type="entry name" value="T7SS_signal"/>
    <property type="match status" value="1"/>
</dbReference>
<reference evidence="3 4" key="1">
    <citation type="journal article" date="2011" name="J. Bacteriol.">
        <title>Whole genome sequence of the rifamycin B-producing strain Amycolatopsis mediterranei S699.</title>
        <authorList>
            <person name="Verma M."/>
            <person name="Kaur J."/>
            <person name="Kumar M."/>
            <person name="Kumari K."/>
            <person name="Saxena A."/>
            <person name="Anand S."/>
            <person name="Nigam A."/>
            <person name="Ravi V."/>
            <person name="Raghuvanshi S."/>
            <person name="Khurana P."/>
            <person name="Tyagi A.K."/>
            <person name="Khurana J.P."/>
            <person name="Lal R."/>
        </authorList>
    </citation>
    <scope>NUCLEOTIDE SEQUENCE [LARGE SCALE GENOMIC DNA]</scope>
    <source>
        <strain evidence="3 4">S699</strain>
    </source>
</reference>
<feature type="domain" description="Putative T7SS secretion signal" evidence="2">
    <location>
        <begin position="23"/>
        <end position="97"/>
    </location>
</feature>
<name>A0A9R0U710_AMYMS</name>
<dbReference type="KEGG" id="amn:RAM_08165"/>
<sequence>MRRSRPARPGSAERAVDVTWDPGTVNLLRGEAARLGALARMFDELDTELRLLLPEGWAGAAHEAFTETRGRVARQLRSAADAHHQASRALDDYAETLAELGERRRHEPLSDGLARLEVQRVEAAGVAEAACREASAELAALRPVLPGHAEAAAAPVPAAGGPPLLTPPPVRGGGTAPGPEPGEPVDPRLGDVDRVGYRGHLQDLCDAVLDHLAGG</sequence>
<accession>A0A9R0U710</accession>
<dbReference type="SUPFAM" id="SSF140453">
    <property type="entry name" value="EsxAB dimer-like"/>
    <property type="match status" value="1"/>
</dbReference>
<keyword evidence="4" id="KW-1185">Reference proteome</keyword>
<evidence type="ECO:0000313" key="3">
    <source>
        <dbReference type="EMBL" id="AEK40123.1"/>
    </source>
</evidence>